<dbReference type="EMBL" id="LAZR01028436">
    <property type="protein sequence ID" value="KKL62615.1"/>
    <property type="molecule type" value="Genomic_DNA"/>
</dbReference>
<protein>
    <submittedName>
        <fullName evidence="1">Uncharacterized protein</fullName>
    </submittedName>
</protein>
<proteinExistence type="predicted"/>
<sequence>MDCTCYVRHLDEITRYGLHYGAHNPACPSYRVSLDPVDRVHDDEFRARTEITAPDVSNNLAN</sequence>
<accession>A0A0F9FZ15</accession>
<dbReference type="AlphaFoldDB" id="A0A0F9FZ15"/>
<evidence type="ECO:0000313" key="1">
    <source>
        <dbReference type="EMBL" id="KKL62615.1"/>
    </source>
</evidence>
<gene>
    <name evidence="1" type="ORF">LCGC14_2183420</name>
</gene>
<organism evidence="1">
    <name type="scientific">marine sediment metagenome</name>
    <dbReference type="NCBI Taxonomy" id="412755"/>
    <lineage>
        <taxon>unclassified sequences</taxon>
        <taxon>metagenomes</taxon>
        <taxon>ecological metagenomes</taxon>
    </lineage>
</organism>
<comment type="caution">
    <text evidence="1">The sequence shown here is derived from an EMBL/GenBank/DDBJ whole genome shotgun (WGS) entry which is preliminary data.</text>
</comment>
<reference evidence="1" key="1">
    <citation type="journal article" date="2015" name="Nature">
        <title>Complex archaea that bridge the gap between prokaryotes and eukaryotes.</title>
        <authorList>
            <person name="Spang A."/>
            <person name="Saw J.H."/>
            <person name="Jorgensen S.L."/>
            <person name="Zaremba-Niedzwiedzka K."/>
            <person name="Martijn J."/>
            <person name="Lind A.E."/>
            <person name="van Eijk R."/>
            <person name="Schleper C."/>
            <person name="Guy L."/>
            <person name="Ettema T.J."/>
        </authorList>
    </citation>
    <scope>NUCLEOTIDE SEQUENCE</scope>
</reference>
<name>A0A0F9FZ15_9ZZZZ</name>